<evidence type="ECO:0000256" key="3">
    <source>
        <dbReference type="ARBA" id="ARBA00023054"/>
    </source>
</evidence>
<protein>
    <recommendedName>
        <fullName evidence="5">Flagellar hook-associated protein 2</fullName>
        <shortName evidence="5">HAP2</shortName>
    </recommendedName>
    <alternativeName>
        <fullName evidence="5">Flagellar cap protein</fullName>
    </alternativeName>
</protein>
<keyword evidence="3" id="KW-0175">Coiled coil</keyword>
<evidence type="ECO:0000256" key="1">
    <source>
        <dbReference type="ARBA" id="ARBA00009764"/>
    </source>
</evidence>
<dbReference type="GO" id="GO:0071973">
    <property type="term" value="P:bacterial-type flagellum-dependent cell motility"/>
    <property type="evidence" value="ECO:0007669"/>
    <property type="project" value="TreeGrafter"/>
</dbReference>
<evidence type="ECO:0000256" key="2">
    <source>
        <dbReference type="ARBA" id="ARBA00011255"/>
    </source>
</evidence>
<evidence type="ECO:0000259" key="6">
    <source>
        <dbReference type="Pfam" id="PF02465"/>
    </source>
</evidence>
<dbReference type="Proteomes" id="UP000186235">
    <property type="component" value="Unassembled WGS sequence"/>
</dbReference>
<dbReference type="Pfam" id="PF02465">
    <property type="entry name" value="FliD_N"/>
    <property type="match status" value="1"/>
</dbReference>
<dbReference type="RefSeq" id="WP_061266688.1">
    <property type="nucleotide sequence ID" value="NZ_FTMI01000001.1"/>
</dbReference>
<keyword evidence="9" id="KW-1185">Reference proteome</keyword>
<evidence type="ECO:0000256" key="4">
    <source>
        <dbReference type="ARBA" id="ARBA00023143"/>
    </source>
</evidence>
<dbReference type="Pfam" id="PF07195">
    <property type="entry name" value="FliD_C"/>
    <property type="match status" value="1"/>
</dbReference>
<dbReference type="GeneID" id="95685647"/>
<evidence type="ECO:0000313" key="9">
    <source>
        <dbReference type="Proteomes" id="UP000186235"/>
    </source>
</evidence>
<proteinExistence type="inferred from homology"/>
<keyword evidence="4 5" id="KW-0975">Bacterial flagellum</keyword>
<dbReference type="PANTHER" id="PTHR30288">
    <property type="entry name" value="FLAGELLAR CAP/ASSEMBLY PROTEIN FLID"/>
    <property type="match status" value="1"/>
</dbReference>
<keyword evidence="8" id="KW-0282">Flagellum</keyword>
<reference evidence="9" key="1">
    <citation type="submission" date="2017-01" db="EMBL/GenBank/DDBJ databases">
        <authorList>
            <person name="Varghese N."/>
            <person name="Submissions S."/>
        </authorList>
    </citation>
    <scope>NUCLEOTIDE SEQUENCE [LARGE SCALE GENOMIC DNA]</scope>
    <source>
        <strain evidence="9">3bp</strain>
    </source>
</reference>
<dbReference type="GO" id="GO:0009424">
    <property type="term" value="C:bacterial-type flagellum hook"/>
    <property type="evidence" value="ECO:0007669"/>
    <property type="project" value="UniProtKB-UniRule"/>
</dbReference>
<comment type="function">
    <text evidence="5">Required for morphogenesis and for the elongation of the flagellar filament by facilitating polymerization of the flagellin monomers at the tip of growing filament. Forms a capping structure, which prevents flagellin subunits (transported through the central channel of the flagellum) from leaking out without polymerization at the distal end.</text>
</comment>
<dbReference type="InterPro" id="IPR003481">
    <property type="entry name" value="FliD_N"/>
</dbReference>
<dbReference type="GO" id="GO:0009421">
    <property type="term" value="C:bacterial-type flagellum filament cap"/>
    <property type="evidence" value="ECO:0007669"/>
    <property type="project" value="InterPro"/>
</dbReference>
<feature type="domain" description="Flagellar hook-associated protein 2 N-terminal" evidence="6">
    <location>
        <begin position="10"/>
        <end position="105"/>
    </location>
</feature>
<dbReference type="InterPro" id="IPR010809">
    <property type="entry name" value="FliD_C"/>
</dbReference>
<dbReference type="EMBL" id="FTMI01000001">
    <property type="protein sequence ID" value="SIP87484.1"/>
    <property type="molecule type" value="Genomic_DNA"/>
</dbReference>
<comment type="subunit">
    <text evidence="2 5">Homopentamer.</text>
</comment>
<dbReference type="GO" id="GO:0005576">
    <property type="term" value="C:extracellular region"/>
    <property type="evidence" value="ECO:0007669"/>
    <property type="project" value="UniProtKB-SubCell"/>
</dbReference>
<dbReference type="GO" id="GO:0007155">
    <property type="term" value="P:cell adhesion"/>
    <property type="evidence" value="ECO:0007669"/>
    <property type="project" value="InterPro"/>
</dbReference>
<feature type="domain" description="Flagellar hook-associated protein 2 C-terminal" evidence="7">
    <location>
        <begin position="231"/>
        <end position="437"/>
    </location>
</feature>
<dbReference type="PANTHER" id="PTHR30288:SF0">
    <property type="entry name" value="FLAGELLAR HOOK-ASSOCIATED PROTEIN 2"/>
    <property type="match status" value="1"/>
</dbReference>
<keyword evidence="8" id="KW-0969">Cilium</keyword>
<accession>A0A1N6N5X1</accession>
<organism evidence="8 9">
    <name type="scientific">Cellulosimicrobium aquatile</name>
    <dbReference type="NCBI Taxonomy" id="1612203"/>
    <lineage>
        <taxon>Bacteria</taxon>
        <taxon>Bacillati</taxon>
        <taxon>Actinomycetota</taxon>
        <taxon>Actinomycetes</taxon>
        <taxon>Micrococcales</taxon>
        <taxon>Promicromonosporaceae</taxon>
        <taxon>Cellulosimicrobium</taxon>
    </lineage>
</organism>
<evidence type="ECO:0000256" key="5">
    <source>
        <dbReference type="RuleBase" id="RU362066"/>
    </source>
</evidence>
<comment type="similarity">
    <text evidence="1 5">Belongs to the FliD family.</text>
</comment>
<dbReference type="InterPro" id="IPR040026">
    <property type="entry name" value="FliD"/>
</dbReference>
<keyword evidence="5" id="KW-0964">Secreted</keyword>
<comment type="subcellular location">
    <subcellularLocation>
        <location evidence="5">Secreted</location>
    </subcellularLocation>
    <subcellularLocation>
        <location evidence="5">Bacterial flagellum</location>
    </subcellularLocation>
</comment>
<sequence length="458" mass="47040">MGISFTGLSSGLNTADLVKQLIAVESIPQQQLQAKVKAERSEISALQDLNTRVAALAKLAKELTAGDALALFTAKGSSDAVSVTARAGASPGSIDVVVDAVATAQKSVTATLTTAPTTRFTLTDAAGEHTELTAASTSLDDVVAAINRADAGVTAVKVGAGTDAATGEKLYRLQLTGAATGAAGAFSFHAGTAAEVDAGTATNLLAAPGAATVTAAADSVVRLWAGTAAEQTVTSASSTFTDLLPGIDVTVSKASADPVTVTVAEDPEARANKVRSLVDAVSAILARIGTQTKVTIGSDGSTSGATLAGESIVRNARQSLLGAVTDPVDGASLSSIGIEITRYGEVTFDAEKLSAALAADPDTTMSTFTQVATRVQKASEMLSDKYDGLLTTSVKNRETQATRLDDQIARWDQRLEQRFKRLTAQYTVMEVQLAKLDSQQQWLTGQLATLMPSSSSKR</sequence>
<name>A0A1N6N5X1_9MICO</name>
<dbReference type="AlphaFoldDB" id="A0A1N6N5X1"/>
<keyword evidence="8" id="KW-0966">Cell projection</keyword>
<evidence type="ECO:0000259" key="7">
    <source>
        <dbReference type="Pfam" id="PF07195"/>
    </source>
</evidence>
<gene>
    <name evidence="8" type="ORF">SAMN05518682_0175</name>
</gene>
<evidence type="ECO:0000313" key="8">
    <source>
        <dbReference type="EMBL" id="SIP87484.1"/>
    </source>
</evidence>